<reference evidence="2" key="1">
    <citation type="journal article" date="2020" name="Nature">
        <title>Giant virus diversity and host interactions through global metagenomics.</title>
        <authorList>
            <person name="Schulz F."/>
            <person name="Roux S."/>
            <person name="Paez-Espino D."/>
            <person name="Jungbluth S."/>
            <person name="Walsh D.A."/>
            <person name="Denef V.J."/>
            <person name="McMahon K.D."/>
            <person name="Konstantinidis K.T."/>
            <person name="Eloe-Fadrosh E.A."/>
            <person name="Kyrpides N.C."/>
            <person name="Woyke T."/>
        </authorList>
    </citation>
    <scope>NUCLEOTIDE SEQUENCE</scope>
    <source>
        <strain evidence="2">GVMAG-S-3300013014-104</strain>
    </source>
</reference>
<name>A0A6C0KSC6_9ZZZZ</name>
<organism evidence="2">
    <name type="scientific">viral metagenome</name>
    <dbReference type="NCBI Taxonomy" id="1070528"/>
    <lineage>
        <taxon>unclassified sequences</taxon>
        <taxon>metagenomes</taxon>
        <taxon>organismal metagenomes</taxon>
    </lineage>
</organism>
<protein>
    <submittedName>
        <fullName evidence="2">Uncharacterized protein</fullName>
    </submittedName>
</protein>
<proteinExistence type="predicted"/>
<evidence type="ECO:0000313" key="2">
    <source>
        <dbReference type="EMBL" id="QHU19334.1"/>
    </source>
</evidence>
<keyword evidence="1" id="KW-0812">Transmembrane</keyword>
<accession>A0A6C0KSC6</accession>
<evidence type="ECO:0000256" key="1">
    <source>
        <dbReference type="SAM" id="Phobius"/>
    </source>
</evidence>
<feature type="transmembrane region" description="Helical" evidence="1">
    <location>
        <begin position="21"/>
        <end position="40"/>
    </location>
</feature>
<keyword evidence="1" id="KW-1133">Transmembrane helix</keyword>
<keyword evidence="1" id="KW-0472">Membrane</keyword>
<dbReference type="AlphaFoldDB" id="A0A6C0KSC6"/>
<dbReference type="EMBL" id="MN740947">
    <property type="protein sequence ID" value="QHU19334.1"/>
    <property type="molecule type" value="Genomic_DNA"/>
</dbReference>
<sequence length="43" mass="5148">MKIIQKVTYWKQKRAKKGKYIFVNFAILNISQEMVYGNIIKNV</sequence>